<keyword evidence="2" id="KW-1185">Reference proteome</keyword>
<dbReference type="Gramene" id="rna-AYBTSS11_LOCUS9443">
    <property type="protein sequence ID" value="CAJ1939960.1"/>
    <property type="gene ID" value="gene-AYBTSS11_LOCUS9443"/>
</dbReference>
<organism evidence="1 2">
    <name type="scientific">Sphenostylis stenocarpa</name>
    <dbReference type="NCBI Taxonomy" id="92480"/>
    <lineage>
        <taxon>Eukaryota</taxon>
        <taxon>Viridiplantae</taxon>
        <taxon>Streptophyta</taxon>
        <taxon>Embryophyta</taxon>
        <taxon>Tracheophyta</taxon>
        <taxon>Spermatophyta</taxon>
        <taxon>Magnoliopsida</taxon>
        <taxon>eudicotyledons</taxon>
        <taxon>Gunneridae</taxon>
        <taxon>Pentapetalae</taxon>
        <taxon>rosids</taxon>
        <taxon>fabids</taxon>
        <taxon>Fabales</taxon>
        <taxon>Fabaceae</taxon>
        <taxon>Papilionoideae</taxon>
        <taxon>50 kb inversion clade</taxon>
        <taxon>NPAAA clade</taxon>
        <taxon>indigoferoid/millettioid clade</taxon>
        <taxon>Phaseoleae</taxon>
        <taxon>Sphenostylis</taxon>
    </lineage>
</organism>
<sequence>MFAPSEKLKEAKTKLIQWTRDSVASGQSKVTGLIRFNKALTVMVPSQIFWMLKDPLFWNLINPSSLKKSSRGRNPK</sequence>
<name>A0AA86VCM1_9FABA</name>
<accession>A0AA86VCM1</accession>
<protein>
    <submittedName>
        <fullName evidence="1">Uncharacterized protein</fullName>
    </submittedName>
</protein>
<proteinExistence type="predicted"/>
<dbReference type="AlphaFoldDB" id="A0AA86VCM1"/>
<evidence type="ECO:0000313" key="1">
    <source>
        <dbReference type="EMBL" id="CAJ1939960.1"/>
    </source>
</evidence>
<dbReference type="EMBL" id="OY731400">
    <property type="protein sequence ID" value="CAJ1939960.1"/>
    <property type="molecule type" value="Genomic_DNA"/>
</dbReference>
<reference evidence="1" key="1">
    <citation type="submission" date="2023-10" db="EMBL/GenBank/DDBJ databases">
        <authorList>
            <person name="Domelevo Entfellner J.-B."/>
        </authorList>
    </citation>
    <scope>NUCLEOTIDE SEQUENCE</scope>
</reference>
<evidence type="ECO:0000313" key="2">
    <source>
        <dbReference type="Proteomes" id="UP001189624"/>
    </source>
</evidence>
<dbReference type="Proteomes" id="UP001189624">
    <property type="component" value="Chromosome 3"/>
</dbReference>
<gene>
    <name evidence="1" type="ORF">AYBTSS11_LOCUS9443</name>
</gene>